<comment type="similarity">
    <text evidence="1">Belongs to the synembryn family.</text>
</comment>
<feature type="region of interest" description="Disordered" evidence="4">
    <location>
        <begin position="478"/>
        <end position="499"/>
    </location>
</feature>
<organism evidence="5 6">
    <name type="scientific">Lineolata rhizophorae</name>
    <dbReference type="NCBI Taxonomy" id="578093"/>
    <lineage>
        <taxon>Eukaryota</taxon>
        <taxon>Fungi</taxon>
        <taxon>Dikarya</taxon>
        <taxon>Ascomycota</taxon>
        <taxon>Pezizomycotina</taxon>
        <taxon>Dothideomycetes</taxon>
        <taxon>Dothideomycetes incertae sedis</taxon>
        <taxon>Lineolatales</taxon>
        <taxon>Lineolataceae</taxon>
        <taxon>Lineolata</taxon>
    </lineage>
</organism>
<proteinExistence type="inferred from homology"/>
<reference evidence="5" key="1">
    <citation type="journal article" date="2020" name="Stud. Mycol.">
        <title>101 Dothideomycetes genomes: a test case for predicting lifestyles and emergence of pathogens.</title>
        <authorList>
            <person name="Haridas S."/>
            <person name="Albert R."/>
            <person name="Binder M."/>
            <person name="Bloem J."/>
            <person name="Labutti K."/>
            <person name="Salamov A."/>
            <person name="Andreopoulos B."/>
            <person name="Baker S."/>
            <person name="Barry K."/>
            <person name="Bills G."/>
            <person name="Bluhm B."/>
            <person name="Cannon C."/>
            <person name="Castanera R."/>
            <person name="Culley D."/>
            <person name="Daum C."/>
            <person name="Ezra D."/>
            <person name="Gonzalez J."/>
            <person name="Henrissat B."/>
            <person name="Kuo A."/>
            <person name="Liang C."/>
            <person name="Lipzen A."/>
            <person name="Lutzoni F."/>
            <person name="Magnuson J."/>
            <person name="Mondo S."/>
            <person name="Nolan M."/>
            <person name="Ohm R."/>
            <person name="Pangilinan J."/>
            <person name="Park H.-J."/>
            <person name="Ramirez L."/>
            <person name="Alfaro M."/>
            <person name="Sun H."/>
            <person name="Tritt A."/>
            <person name="Yoshinaga Y."/>
            <person name="Zwiers L.-H."/>
            <person name="Turgeon B."/>
            <person name="Goodwin S."/>
            <person name="Spatafora J."/>
            <person name="Crous P."/>
            <person name="Grigoriev I."/>
        </authorList>
    </citation>
    <scope>NUCLEOTIDE SEQUENCE</scope>
    <source>
        <strain evidence="5">ATCC 16933</strain>
    </source>
</reference>
<evidence type="ECO:0000256" key="2">
    <source>
        <dbReference type="ARBA" id="ARBA00022658"/>
    </source>
</evidence>
<feature type="region of interest" description="Disordered" evidence="4">
    <location>
        <begin position="161"/>
        <end position="180"/>
    </location>
</feature>
<dbReference type="InterPro" id="IPR016024">
    <property type="entry name" value="ARM-type_fold"/>
</dbReference>
<feature type="compositionally biased region" description="Basic and acidic residues" evidence="4">
    <location>
        <begin position="436"/>
        <end position="455"/>
    </location>
</feature>
<name>A0A6A6NQM6_9PEZI</name>
<keyword evidence="6" id="KW-1185">Reference proteome</keyword>
<sequence>MASATGAAAVGKRKLDEVADLLGKLRVDWNEKILLPQQRLAALETLKVHGRSPENADAIFTKEGIETLSKYGLDQVSWATSREALRVLANAFLLRPPTRQMFVDMGYGPKAAERLKNDSRDDEFLCSRILLLMTYDTDLDFNKLVRENQLADSMNQNILRHSKRFSKNSHKKGPQSTPQEEMAMSETLKLLFNMTHFYPELVPEFSKSIPNILKMLVRIKRRSPPLQPPVNWLVNALVNLELADEKSGTFSCGPMFPKFDQKCNVDYLINLLDKAIVAYKDADLEEKVAPPLTLLRRVFEIAPDGVRKWMQWLLLPTDDERSRPLGQSDTLSARLLRLSTSATDPDLRSNVSAFFFELSGKDATRFVRNVGYGFAAGFLLSQNIAIPENASEAWSTSGKMSSDDDGGSGGGDGAGGAGERSSKESVPVNPVTGQRLDAEEPDRGPPMTKEEKEREAEKLFVLFERLKATGVVDVENPVRTAMQEGRIQELPDSDDEESK</sequence>
<dbReference type="GO" id="GO:0007186">
    <property type="term" value="P:G protein-coupled receptor signaling pathway"/>
    <property type="evidence" value="ECO:0007669"/>
    <property type="project" value="TreeGrafter"/>
</dbReference>
<keyword evidence="2" id="KW-0344">Guanine-nucleotide releasing factor</keyword>
<feature type="region of interest" description="Disordered" evidence="4">
    <location>
        <begin position="394"/>
        <end position="455"/>
    </location>
</feature>
<accession>A0A6A6NQM6</accession>
<dbReference type="PANTHER" id="PTHR12425:SF5">
    <property type="entry name" value="SYNEMBRYN"/>
    <property type="match status" value="1"/>
</dbReference>
<feature type="compositionally biased region" description="Basic residues" evidence="4">
    <location>
        <begin position="161"/>
        <end position="173"/>
    </location>
</feature>
<dbReference type="AlphaFoldDB" id="A0A6A6NQM6"/>
<keyword evidence="3" id="KW-0143">Chaperone</keyword>
<dbReference type="InterPro" id="IPR019318">
    <property type="entry name" value="Gua_nucleotide_exch_fac_Ric8"/>
</dbReference>
<dbReference type="EMBL" id="MU001695">
    <property type="protein sequence ID" value="KAF2453827.1"/>
    <property type="molecule type" value="Genomic_DNA"/>
</dbReference>
<dbReference type="PANTHER" id="PTHR12425">
    <property type="entry name" value="SYNEMBRYN"/>
    <property type="match status" value="1"/>
</dbReference>
<dbReference type="Pfam" id="PF10165">
    <property type="entry name" value="Ric8"/>
    <property type="match status" value="1"/>
</dbReference>
<dbReference type="GO" id="GO:0005737">
    <property type="term" value="C:cytoplasm"/>
    <property type="evidence" value="ECO:0007669"/>
    <property type="project" value="TreeGrafter"/>
</dbReference>
<dbReference type="GO" id="GO:0005085">
    <property type="term" value="F:guanyl-nucleotide exchange factor activity"/>
    <property type="evidence" value="ECO:0007669"/>
    <property type="project" value="UniProtKB-KW"/>
</dbReference>
<evidence type="ECO:0000313" key="6">
    <source>
        <dbReference type="Proteomes" id="UP000799766"/>
    </source>
</evidence>
<evidence type="ECO:0000256" key="1">
    <source>
        <dbReference type="ARBA" id="ARBA00009049"/>
    </source>
</evidence>
<evidence type="ECO:0000256" key="3">
    <source>
        <dbReference type="ARBA" id="ARBA00023186"/>
    </source>
</evidence>
<evidence type="ECO:0000256" key="4">
    <source>
        <dbReference type="SAM" id="MobiDB-lite"/>
    </source>
</evidence>
<protein>
    <submittedName>
        <fullName evidence="5">Guanine nucleotide exchange factor</fullName>
    </submittedName>
</protein>
<dbReference type="Proteomes" id="UP000799766">
    <property type="component" value="Unassembled WGS sequence"/>
</dbReference>
<dbReference type="OrthoDB" id="5585685at2759"/>
<evidence type="ECO:0000313" key="5">
    <source>
        <dbReference type="EMBL" id="KAF2453827.1"/>
    </source>
</evidence>
<dbReference type="SUPFAM" id="SSF48371">
    <property type="entry name" value="ARM repeat"/>
    <property type="match status" value="1"/>
</dbReference>
<feature type="compositionally biased region" description="Gly residues" evidence="4">
    <location>
        <begin position="407"/>
        <end position="418"/>
    </location>
</feature>
<gene>
    <name evidence="5" type="ORF">BDY21DRAFT_355191</name>
</gene>
<dbReference type="GO" id="GO:0001965">
    <property type="term" value="F:G-protein alpha-subunit binding"/>
    <property type="evidence" value="ECO:0007669"/>
    <property type="project" value="TreeGrafter"/>
</dbReference>